<feature type="compositionally biased region" description="Low complexity" evidence="4">
    <location>
        <begin position="406"/>
        <end position="421"/>
    </location>
</feature>
<dbReference type="AlphaFoldDB" id="A0A9Q1AYI2"/>
<dbReference type="InterPro" id="IPR002870">
    <property type="entry name" value="Peptidase_M12B_N"/>
</dbReference>
<comment type="subcellular location">
    <subcellularLocation>
        <location evidence="1">Secreted</location>
    </subcellularLocation>
</comment>
<reference evidence="6" key="1">
    <citation type="journal article" date="2023" name="DNA Res.">
        <title>Chromosome-level genome assembly of Phrynocephalus forsythii using third-generation DNA sequencing and Hi-C analysis.</title>
        <authorList>
            <person name="Qi Y."/>
            <person name="Zhao W."/>
            <person name="Zhao Y."/>
            <person name="Niu C."/>
            <person name="Cao S."/>
            <person name="Zhang Y."/>
        </authorList>
    </citation>
    <scope>NUCLEOTIDE SEQUENCE</scope>
    <source>
        <tissue evidence="6">Muscle</tissue>
    </source>
</reference>
<dbReference type="GO" id="GO:0005576">
    <property type="term" value="C:extracellular region"/>
    <property type="evidence" value="ECO:0007669"/>
    <property type="project" value="UniProtKB-SubCell"/>
</dbReference>
<evidence type="ECO:0000256" key="2">
    <source>
        <dbReference type="ARBA" id="ARBA00022525"/>
    </source>
</evidence>
<dbReference type="OrthoDB" id="412680at2759"/>
<evidence type="ECO:0000259" key="5">
    <source>
        <dbReference type="Pfam" id="PF01562"/>
    </source>
</evidence>
<proteinExistence type="predicted"/>
<feature type="region of interest" description="Disordered" evidence="4">
    <location>
        <begin position="372"/>
        <end position="430"/>
    </location>
</feature>
<evidence type="ECO:0000256" key="1">
    <source>
        <dbReference type="ARBA" id="ARBA00004613"/>
    </source>
</evidence>
<dbReference type="PANTHER" id="PTHR11905:SF256">
    <property type="entry name" value="PEPTIDASE M12B DOMAIN-CONTAINING PROTEIN"/>
    <property type="match status" value="1"/>
</dbReference>
<organism evidence="6 7">
    <name type="scientific">Phrynocephalus forsythii</name>
    <dbReference type="NCBI Taxonomy" id="171643"/>
    <lineage>
        <taxon>Eukaryota</taxon>
        <taxon>Metazoa</taxon>
        <taxon>Chordata</taxon>
        <taxon>Craniata</taxon>
        <taxon>Vertebrata</taxon>
        <taxon>Euteleostomi</taxon>
        <taxon>Lepidosauria</taxon>
        <taxon>Squamata</taxon>
        <taxon>Bifurcata</taxon>
        <taxon>Unidentata</taxon>
        <taxon>Episquamata</taxon>
        <taxon>Toxicofera</taxon>
        <taxon>Iguania</taxon>
        <taxon>Acrodonta</taxon>
        <taxon>Agamidae</taxon>
        <taxon>Agaminae</taxon>
        <taxon>Phrynocephalus</taxon>
    </lineage>
</organism>
<feature type="domain" description="Peptidase M12B propeptide" evidence="5">
    <location>
        <begin position="230"/>
        <end position="317"/>
    </location>
</feature>
<gene>
    <name evidence="6" type="ORF">JRQ81_020010</name>
</gene>
<keyword evidence="7" id="KW-1185">Reference proteome</keyword>
<dbReference type="EMBL" id="JAPFRF010000010">
    <property type="protein sequence ID" value="KAJ7320499.1"/>
    <property type="molecule type" value="Genomic_DNA"/>
</dbReference>
<evidence type="ECO:0000313" key="6">
    <source>
        <dbReference type="EMBL" id="KAJ7320499.1"/>
    </source>
</evidence>
<accession>A0A9Q1AYI2</accession>
<protein>
    <recommendedName>
        <fullName evidence="5">Peptidase M12B propeptide domain-containing protein</fullName>
    </recommendedName>
</protein>
<dbReference type="PANTHER" id="PTHR11905">
    <property type="entry name" value="ADAM A DISINTEGRIN AND METALLOPROTEASE DOMAIN"/>
    <property type="match status" value="1"/>
</dbReference>
<sequence length="449" mass="47631">MGARPRVLSLAPACVHVCAVEVSLARCCFTLPTLARTPLPSSRRAWRPARAGRQASSKEVDGATASYAHSELKSWRGLSPRVPIKGSAGCPGSHIQGEPAEALAAARAPFALAHRPRTRLRAKGREAQVPPEFLRASHRGCKPARQLRAGERESGPAGTSRQESGEVWKPRPRARPRLPPLSLGSSRMKGAAALSLALSALGLCLAACGSPAPVHQHQPQPQLEEEEEALVLPVRLDPTSGQRRPPARKAGARLYSLGAFGEHLRLELQPDSGFLAPALTLQYVGNRPEDEQRDDEGASERPVGAALVKCFYSGTVNGDPGSAAALSLCGGLRGAFYLRGAEYLIQPANVSRPREGGGGGEEEKERLQLHVLRRRRRRSGARSPGGGAKCGVTDEGDPSTVEGERSSSGASRRSSSSSSSRHGTCSAQTVEVHGGKGLCQALVMWKPYL</sequence>
<evidence type="ECO:0000256" key="4">
    <source>
        <dbReference type="SAM" id="MobiDB-lite"/>
    </source>
</evidence>
<dbReference type="Pfam" id="PF01562">
    <property type="entry name" value="Pep_M12B_propep"/>
    <property type="match status" value="1"/>
</dbReference>
<name>A0A9Q1AYI2_9SAUR</name>
<keyword evidence="2" id="KW-0964">Secreted</keyword>
<feature type="region of interest" description="Disordered" evidence="4">
    <location>
        <begin position="42"/>
        <end position="63"/>
    </location>
</feature>
<comment type="caution">
    <text evidence="6">The sequence shown here is derived from an EMBL/GenBank/DDBJ whole genome shotgun (WGS) entry which is preliminary data.</text>
</comment>
<keyword evidence="3" id="KW-1015">Disulfide bond</keyword>
<dbReference type="Proteomes" id="UP001142489">
    <property type="component" value="Unassembled WGS sequence"/>
</dbReference>
<evidence type="ECO:0000313" key="7">
    <source>
        <dbReference type="Proteomes" id="UP001142489"/>
    </source>
</evidence>
<feature type="region of interest" description="Disordered" evidence="4">
    <location>
        <begin position="119"/>
        <end position="185"/>
    </location>
</feature>
<evidence type="ECO:0000256" key="3">
    <source>
        <dbReference type="ARBA" id="ARBA00023157"/>
    </source>
</evidence>